<proteinExistence type="predicted"/>
<reference evidence="1" key="1">
    <citation type="submission" date="2021-02" db="EMBL/GenBank/DDBJ databases">
        <authorList>
            <person name="Nowell W R."/>
        </authorList>
    </citation>
    <scope>NUCLEOTIDE SEQUENCE</scope>
</reference>
<dbReference type="Proteomes" id="UP000681722">
    <property type="component" value="Unassembled WGS sequence"/>
</dbReference>
<accession>A0A815K6M0</accession>
<evidence type="ECO:0000313" key="2">
    <source>
        <dbReference type="EMBL" id="CAF4283550.1"/>
    </source>
</evidence>
<organism evidence="1 3">
    <name type="scientific">Didymodactylos carnosus</name>
    <dbReference type="NCBI Taxonomy" id="1234261"/>
    <lineage>
        <taxon>Eukaryota</taxon>
        <taxon>Metazoa</taxon>
        <taxon>Spiralia</taxon>
        <taxon>Gnathifera</taxon>
        <taxon>Rotifera</taxon>
        <taxon>Eurotatoria</taxon>
        <taxon>Bdelloidea</taxon>
        <taxon>Philodinida</taxon>
        <taxon>Philodinidae</taxon>
        <taxon>Didymodactylos</taxon>
    </lineage>
</organism>
<evidence type="ECO:0000313" key="3">
    <source>
        <dbReference type="Proteomes" id="UP000663829"/>
    </source>
</evidence>
<dbReference type="Proteomes" id="UP000663829">
    <property type="component" value="Unassembled WGS sequence"/>
</dbReference>
<name>A0A815K6M0_9BILA</name>
<dbReference type="EMBL" id="CAJOBC010082269">
    <property type="protein sequence ID" value="CAF4283550.1"/>
    <property type="molecule type" value="Genomic_DNA"/>
</dbReference>
<comment type="caution">
    <text evidence="1">The sequence shown here is derived from an EMBL/GenBank/DDBJ whole genome shotgun (WGS) entry which is preliminary data.</text>
</comment>
<keyword evidence="3" id="KW-1185">Reference proteome</keyword>
<dbReference type="OrthoDB" id="2501483at2759"/>
<dbReference type="EMBL" id="CAJNOQ010016861">
    <property type="protein sequence ID" value="CAF1388799.1"/>
    <property type="molecule type" value="Genomic_DNA"/>
</dbReference>
<gene>
    <name evidence="1" type="ORF">GPM918_LOCUS32695</name>
    <name evidence="2" type="ORF">SRO942_LOCUS33368</name>
</gene>
<sequence length="685" mass="78310">MSAILNFYWLAYETNKINVLYEEKNILNRTVDSDFRDLRAGGGPVSNMHHSKMIKWLTMTFHELNRHFTRFWVHHRHIVSCIHLCSTAFITDGFQKPSFYICSNHNRGAVSEELGYIQLGCANRPAAKPRQRTNPKNVYGERSQGEPPTCQECRDIGVTSSRNDGEYIQDFTCNVDRLPRMRNGSTTSYGVIFTALNCGIVVDFMPINLSEQVFVILHHWLTMLKKIDDIRRLPSIFIYDNACAMSSIMSFECGECTPAQIQRARQSYNRALTLRQLSVQKTQSLNYWIKHDLSNADQTICMSDAEKQINGGTSTDCHCYEFPDEELLKVVLKWESDQRSLIDFTETSANTNVIQTPYNNALIKISYPLIDLMYDETQLACTEELLMPGELMNSSVLDPQLSWSVSKRELSSSISSNTCEPCIKKIRQENATDPFAQIVDEMTRALAAPLISATSNANDSSNDSDFEKIRPALGILVSYHPCGVAIGYTEAIKAEGMRSITRHLLHMIIHGCRMPDALMYDCACALKLHWNEWLGTDMLKLSNLTEQLPTYLALDNFHQRTHSRSMCQTIMKSDHPSHERRFIGLNSQAAEQAFQFISRAKYSLRNFSFPYSIVMLMLIFHLKNCRITDIDEHSIGLAFSHFGNEIKNYFLTPRVFESFGVFNEGEANDTDEDYQSEDDELMMKD</sequence>
<evidence type="ECO:0000313" key="1">
    <source>
        <dbReference type="EMBL" id="CAF1388799.1"/>
    </source>
</evidence>
<dbReference type="AlphaFoldDB" id="A0A815K6M0"/>
<evidence type="ECO:0008006" key="4">
    <source>
        <dbReference type="Google" id="ProtNLM"/>
    </source>
</evidence>
<protein>
    <recommendedName>
        <fullName evidence="4">Transposase</fullName>
    </recommendedName>
</protein>